<keyword evidence="3" id="KW-0472">Membrane</keyword>
<feature type="compositionally biased region" description="Polar residues" evidence="5">
    <location>
        <begin position="149"/>
        <end position="159"/>
    </location>
</feature>
<keyword evidence="4" id="KW-0175">Coiled coil</keyword>
<dbReference type="Proteomes" id="UP001235939">
    <property type="component" value="Chromosome 06"/>
</dbReference>
<feature type="coiled-coil region" evidence="4">
    <location>
        <begin position="16"/>
        <end position="50"/>
    </location>
</feature>
<dbReference type="PANTHER" id="PTHR28664:SF4">
    <property type="entry name" value="TIGHT JUNCTION-ASSOCIATED PROTEIN 1"/>
    <property type="match status" value="1"/>
</dbReference>
<keyword evidence="7" id="KW-1185">Reference proteome</keyword>
<reference evidence="6 7" key="1">
    <citation type="submission" date="2022-01" db="EMBL/GenBank/DDBJ databases">
        <title>A chromosomal length assembly of Cordylochernes scorpioides.</title>
        <authorList>
            <person name="Zeh D."/>
            <person name="Zeh J."/>
        </authorList>
    </citation>
    <scope>NUCLEOTIDE SEQUENCE [LARGE SCALE GENOMIC DNA]</scope>
    <source>
        <strain evidence="6">IN4F17</strain>
        <tissue evidence="6">Whole Body</tissue>
    </source>
</reference>
<gene>
    <name evidence="6" type="ORF">LAZ67_6003365</name>
</gene>
<evidence type="ECO:0000256" key="5">
    <source>
        <dbReference type="SAM" id="MobiDB-lite"/>
    </source>
</evidence>
<name>A0ABY6KKJ9_9ARAC</name>
<dbReference type="InterPro" id="IPR043441">
    <property type="entry name" value="Tjap1/BEGAIN"/>
</dbReference>
<sequence>MVDRFQGEKTALTRDISDLTGRLVEARLALSEAQEENEQYRNDCNVAVQLLQCKPSNFVASKLSSVLDNIHSDKLLPNDLQDKVKTLLSRRRTAEPRTIKVEVGSAAMLYAVAGRRGQDYVSAAVLAKVLEERAKERSAGRRRSLRDAGTQTAALETDI</sequence>
<evidence type="ECO:0000256" key="4">
    <source>
        <dbReference type="SAM" id="Coils"/>
    </source>
</evidence>
<feature type="region of interest" description="Disordered" evidence="5">
    <location>
        <begin position="137"/>
        <end position="159"/>
    </location>
</feature>
<keyword evidence="2" id="KW-0597">Phosphoprotein</keyword>
<proteinExistence type="predicted"/>
<dbReference type="EMBL" id="CP092868">
    <property type="protein sequence ID" value="UYV69378.1"/>
    <property type="molecule type" value="Genomic_DNA"/>
</dbReference>
<organism evidence="6 7">
    <name type="scientific">Cordylochernes scorpioides</name>
    <dbReference type="NCBI Taxonomy" id="51811"/>
    <lineage>
        <taxon>Eukaryota</taxon>
        <taxon>Metazoa</taxon>
        <taxon>Ecdysozoa</taxon>
        <taxon>Arthropoda</taxon>
        <taxon>Chelicerata</taxon>
        <taxon>Arachnida</taxon>
        <taxon>Pseudoscorpiones</taxon>
        <taxon>Cheliferoidea</taxon>
        <taxon>Chernetidae</taxon>
        <taxon>Cordylochernes</taxon>
    </lineage>
</organism>
<accession>A0ABY6KKJ9</accession>
<comment type="subcellular location">
    <subcellularLocation>
        <location evidence="1">Membrane</location>
        <topology evidence="1">Peripheral membrane protein</topology>
    </subcellularLocation>
</comment>
<evidence type="ECO:0000256" key="3">
    <source>
        <dbReference type="ARBA" id="ARBA00023136"/>
    </source>
</evidence>
<evidence type="ECO:0000256" key="1">
    <source>
        <dbReference type="ARBA" id="ARBA00004170"/>
    </source>
</evidence>
<protein>
    <submittedName>
        <fullName evidence="6">TJAP1</fullName>
    </submittedName>
</protein>
<evidence type="ECO:0000313" key="7">
    <source>
        <dbReference type="Proteomes" id="UP001235939"/>
    </source>
</evidence>
<dbReference type="PANTHER" id="PTHR28664">
    <property type="entry name" value="TIGHT JUNCTION-ASSOCIATED PROTEIN 1"/>
    <property type="match status" value="1"/>
</dbReference>
<evidence type="ECO:0000256" key="2">
    <source>
        <dbReference type="ARBA" id="ARBA00022553"/>
    </source>
</evidence>
<evidence type="ECO:0000313" key="6">
    <source>
        <dbReference type="EMBL" id="UYV69378.1"/>
    </source>
</evidence>